<dbReference type="RefSeq" id="XP_026285760.1">
    <property type="nucleotide sequence ID" value="XM_026429975.2"/>
</dbReference>
<dbReference type="InterPro" id="IPR023393">
    <property type="entry name" value="START-like_dom_sf"/>
</dbReference>
<evidence type="ECO:0000313" key="5">
    <source>
        <dbReference type="Proteomes" id="UP000504606"/>
    </source>
</evidence>
<comment type="similarity">
    <text evidence="1">Belongs to the COQ10 family.</text>
</comment>
<feature type="domain" description="Coenzyme Q-binding protein COQ10 START" evidence="4">
    <location>
        <begin position="78"/>
        <end position="207"/>
    </location>
</feature>
<dbReference type="GO" id="GO:0005739">
    <property type="term" value="C:mitochondrion"/>
    <property type="evidence" value="ECO:0007669"/>
    <property type="project" value="TreeGrafter"/>
</dbReference>
<dbReference type="Proteomes" id="UP000504606">
    <property type="component" value="Unplaced"/>
</dbReference>
<keyword evidence="5" id="KW-1185">Reference proteome</keyword>
<accession>A0A6J1T2B8</accession>
<gene>
    <name evidence="6" type="primary">LOC113211570</name>
</gene>
<protein>
    <submittedName>
        <fullName evidence="6">Coenzyme Q-binding protein COQ10 homolog B, mitochondrial</fullName>
    </submittedName>
</protein>
<dbReference type="OrthoDB" id="292693at2759"/>
<dbReference type="InterPro" id="IPR044996">
    <property type="entry name" value="COQ10-like"/>
</dbReference>
<dbReference type="Gene3D" id="3.30.530.20">
    <property type="match status" value="1"/>
</dbReference>
<dbReference type="GeneID" id="113211570"/>
<organism evidence="5 6">
    <name type="scientific">Frankliniella occidentalis</name>
    <name type="common">Western flower thrips</name>
    <name type="synonym">Euthrips occidentalis</name>
    <dbReference type="NCBI Taxonomy" id="133901"/>
    <lineage>
        <taxon>Eukaryota</taxon>
        <taxon>Metazoa</taxon>
        <taxon>Ecdysozoa</taxon>
        <taxon>Arthropoda</taxon>
        <taxon>Hexapoda</taxon>
        <taxon>Insecta</taxon>
        <taxon>Pterygota</taxon>
        <taxon>Neoptera</taxon>
        <taxon>Paraneoptera</taxon>
        <taxon>Thysanoptera</taxon>
        <taxon>Terebrantia</taxon>
        <taxon>Thripoidea</taxon>
        <taxon>Thripidae</taxon>
        <taxon>Frankliniella</taxon>
    </lineage>
</organism>
<comment type="subunit">
    <text evidence="2">Interacts with coenzyme Q.</text>
</comment>
<dbReference type="InterPro" id="IPR005031">
    <property type="entry name" value="COQ10_START"/>
</dbReference>
<dbReference type="PANTHER" id="PTHR12901">
    <property type="entry name" value="SPERM PROTEIN HOMOLOG"/>
    <property type="match status" value="1"/>
</dbReference>
<dbReference type="CDD" id="cd07813">
    <property type="entry name" value="COQ10p_like"/>
    <property type="match status" value="1"/>
</dbReference>
<dbReference type="KEGG" id="foc:113211570"/>
<dbReference type="Pfam" id="PF03364">
    <property type="entry name" value="Polyketide_cyc"/>
    <property type="match status" value="1"/>
</dbReference>
<name>A0A6J1T2B8_FRAOC</name>
<evidence type="ECO:0000256" key="1">
    <source>
        <dbReference type="ARBA" id="ARBA00006885"/>
    </source>
</evidence>
<comment type="function">
    <text evidence="3">Required for the function of coenzyme Q in the respiratory chain. May serve as a chaperone or may be involved in the transport of Q6 from its site of synthesis to the catalytic sites of the respiratory complexes.</text>
</comment>
<sequence length="233" mass="26857">MTLLRRCYCNSFRILRLNSVRQAVVPVKFIDNGAILHTFDSRHSKINSLSTCSTCHVPFFNRSSFSDKTKEYRGRKLVGFSMEQMFQVVSDVEKYKEFVPFCKQSDITVRKPAFLKGKLSIGFPPITESYVSEVSLIRPRLVKAECTEGHLFDHLTTIWKFSPGLSTETQSCVIDFYVSFSFRSAFHSQLAHVFFNELVRQMERAFFTEAEKRFGKPSIHTVKLEATNGKPHN</sequence>
<evidence type="ECO:0000313" key="6">
    <source>
        <dbReference type="RefSeq" id="XP_026285760.1"/>
    </source>
</evidence>
<dbReference type="SUPFAM" id="SSF55961">
    <property type="entry name" value="Bet v1-like"/>
    <property type="match status" value="1"/>
</dbReference>
<evidence type="ECO:0000256" key="3">
    <source>
        <dbReference type="ARBA" id="ARBA00024947"/>
    </source>
</evidence>
<dbReference type="AlphaFoldDB" id="A0A6J1T2B8"/>
<dbReference type="GO" id="GO:0048039">
    <property type="term" value="F:ubiquinone binding"/>
    <property type="evidence" value="ECO:0007669"/>
    <property type="project" value="InterPro"/>
</dbReference>
<evidence type="ECO:0000259" key="4">
    <source>
        <dbReference type="Pfam" id="PF03364"/>
    </source>
</evidence>
<dbReference type="GO" id="GO:0045333">
    <property type="term" value="P:cellular respiration"/>
    <property type="evidence" value="ECO:0007669"/>
    <property type="project" value="InterPro"/>
</dbReference>
<proteinExistence type="inferred from homology"/>
<dbReference type="PANTHER" id="PTHR12901:SF10">
    <property type="entry name" value="COENZYME Q-BINDING PROTEIN COQ10, MITOCHONDRIAL"/>
    <property type="match status" value="1"/>
</dbReference>
<reference evidence="6" key="1">
    <citation type="submission" date="2025-08" db="UniProtKB">
        <authorList>
            <consortium name="RefSeq"/>
        </authorList>
    </citation>
    <scope>IDENTIFICATION</scope>
    <source>
        <tissue evidence="6">Whole organism</tissue>
    </source>
</reference>
<evidence type="ECO:0000256" key="2">
    <source>
        <dbReference type="ARBA" id="ARBA00011814"/>
    </source>
</evidence>